<dbReference type="RefSeq" id="WP_215582720.1">
    <property type="nucleotide sequence ID" value="NZ_CP073754.1"/>
</dbReference>
<evidence type="ECO:0000313" key="2">
    <source>
        <dbReference type="Proteomes" id="UP000676649"/>
    </source>
</evidence>
<dbReference type="SFLD" id="SFLDS00003">
    <property type="entry name" value="Haloacid_Dehalogenase"/>
    <property type="match status" value="1"/>
</dbReference>
<dbReference type="KEGG" id="mpad:KEF85_01005"/>
<dbReference type="EMBL" id="CP073754">
    <property type="protein sequence ID" value="QWF71106.1"/>
    <property type="molecule type" value="Genomic_DNA"/>
</dbReference>
<dbReference type="InterPro" id="IPR050155">
    <property type="entry name" value="HAD-like_hydrolase_sf"/>
</dbReference>
<dbReference type="Gene3D" id="3.40.50.1000">
    <property type="entry name" value="HAD superfamily/HAD-like"/>
    <property type="match status" value="1"/>
</dbReference>
<dbReference type="InterPro" id="IPR036412">
    <property type="entry name" value="HAD-like_sf"/>
</dbReference>
<dbReference type="GO" id="GO:0005829">
    <property type="term" value="C:cytosol"/>
    <property type="evidence" value="ECO:0007669"/>
    <property type="project" value="TreeGrafter"/>
</dbReference>
<dbReference type="PANTHER" id="PTHR43434">
    <property type="entry name" value="PHOSPHOGLYCOLATE PHOSPHATASE"/>
    <property type="match status" value="1"/>
</dbReference>
<proteinExistence type="predicted"/>
<organism evidence="1 2">
    <name type="scientific">Methylomonas paludis</name>
    <dbReference type="NCBI Taxonomy" id="1173101"/>
    <lineage>
        <taxon>Bacteria</taxon>
        <taxon>Pseudomonadati</taxon>
        <taxon>Pseudomonadota</taxon>
        <taxon>Gammaproteobacteria</taxon>
        <taxon>Methylococcales</taxon>
        <taxon>Methylococcaceae</taxon>
        <taxon>Methylomonas</taxon>
    </lineage>
</organism>
<dbReference type="GO" id="GO:0006281">
    <property type="term" value="P:DNA repair"/>
    <property type="evidence" value="ECO:0007669"/>
    <property type="project" value="TreeGrafter"/>
</dbReference>
<dbReference type="PANTHER" id="PTHR43434:SF24">
    <property type="entry name" value="HYDROLASE-RELATED"/>
    <property type="match status" value="1"/>
</dbReference>
<dbReference type="InterPro" id="IPR041492">
    <property type="entry name" value="HAD_2"/>
</dbReference>
<dbReference type="InterPro" id="IPR006439">
    <property type="entry name" value="HAD-SF_hydro_IA"/>
</dbReference>
<dbReference type="Gene3D" id="1.10.150.240">
    <property type="entry name" value="Putative phosphatase, domain 2"/>
    <property type="match status" value="1"/>
</dbReference>
<dbReference type="Proteomes" id="UP000676649">
    <property type="component" value="Chromosome"/>
</dbReference>
<dbReference type="GO" id="GO:0008967">
    <property type="term" value="F:phosphoglycolate phosphatase activity"/>
    <property type="evidence" value="ECO:0007669"/>
    <property type="project" value="TreeGrafter"/>
</dbReference>
<dbReference type="NCBIfam" id="TIGR01662">
    <property type="entry name" value="HAD-SF-IIIA"/>
    <property type="match status" value="1"/>
</dbReference>
<keyword evidence="1" id="KW-0378">Hydrolase</keyword>
<reference evidence="1" key="1">
    <citation type="submission" date="2021-04" db="EMBL/GenBank/DDBJ databases">
        <title>Draft genome sequence data of methanotrophic Methylovulum sp. strain S1L and Methylomonas sp. strain S2AM isolated from boreal lake water columns.</title>
        <authorList>
            <person name="Rissanen A.J."/>
            <person name="Mangayil R."/>
            <person name="Svenning M.M."/>
            <person name="Khanongnuch R."/>
        </authorList>
    </citation>
    <scope>NUCLEOTIDE SEQUENCE</scope>
    <source>
        <strain evidence="1">S2AM</strain>
    </source>
</reference>
<dbReference type="SUPFAM" id="SSF56784">
    <property type="entry name" value="HAD-like"/>
    <property type="match status" value="1"/>
</dbReference>
<dbReference type="NCBIfam" id="TIGR01509">
    <property type="entry name" value="HAD-SF-IA-v3"/>
    <property type="match status" value="1"/>
</dbReference>
<dbReference type="InterPro" id="IPR006549">
    <property type="entry name" value="HAD-SF_hydro_IIIA"/>
</dbReference>
<dbReference type="NCBIfam" id="TIGR01549">
    <property type="entry name" value="HAD-SF-IA-v1"/>
    <property type="match status" value="1"/>
</dbReference>
<dbReference type="SFLD" id="SFLDG01129">
    <property type="entry name" value="C1.5:_HAD__Beta-PGM__Phosphata"/>
    <property type="match status" value="1"/>
</dbReference>
<dbReference type="InterPro" id="IPR023214">
    <property type="entry name" value="HAD_sf"/>
</dbReference>
<evidence type="ECO:0000313" key="1">
    <source>
        <dbReference type="EMBL" id="QWF71106.1"/>
    </source>
</evidence>
<dbReference type="SFLD" id="SFLDG01135">
    <property type="entry name" value="C1.5.6:_HAD__Beta-PGM__Phospha"/>
    <property type="match status" value="1"/>
</dbReference>
<gene>
    <name evidence="1" type="ORF">KEF85_01005</name>
</gene>
<name>A0A975RAD3_9GAMM</name>
<sequence>MKNRFDLIIFDWDGTLMDSVDWIVHCIQQAAEQYDCPVPPTQAAKDIIGLSIENAIAALFPDVDETKRQLIVKQYSRTFSSRLISRADLFPGVYEMLQQLRESGYRLAVATGKKSTGLQQVMQACQVSDLFCTTRSSDQTASKPDPLMLNEIVTELGIDKQRTLMIGDSIHDLQMALNAGIAAVGVTCGAHSADILEQYQPLFCLDYPTDLLELFNEA</sequence>
<protein>
    <submittedName>
        <fullName evidence="1">HAD-IIIA family hydrolase</fullName>
    </submittedName>
</protein>
<dbReference type="FunFam" id="3.40.50.1000:FF:000022">
    <property type="entry name" value="Phosphoglycolate phosphatase"/>
    <property type="match status" value="1"/>
</dbReference>
<accession>A0A975RAD3</accession>
<dbReference type="Pfam" id="PF13419">
    <property type="entry name" value="HAD_2"/>
    <property type="match status" value="1"/>
</dbReference>
<dbReference type="AlphaFoldDB" id="A0A975RAD3"/>
<keyword evidence="2" id="KW-1185">Reference proteome</keyword>
<dbReference type="InterPro" id="IPR023198">
    <property type="entry name" value="PGP-like_dom2"/>
</dbReference>